<evidence type="ECO:0000259" key="1">
    <source>
        <dbReference type="PROSITE" id="PS51286"/>
    </source>
</evidence>
<feature type="domain" description="RAP" evidence="1">
    <location>
        <begin position="604"/>
        <end position="661"/>
    </location>
</feature>
<protein>
    <submittedName>
        <fullName evidence="2">Helitron_like_N domain-containing protein</fullName>
    </submittedName>
</protein>
<dbReference type="SMART" id="SM00952">
    <property type="entry name" value="RAP"/>
    <property type="match status" value="1"/>
</dbReference>
<organism evidence="2 3">
    <name type="scientific">Trichonephila clavata</name>
    <name type="common">Joro spider</name>
    <name type="synonym">Nephila clavata</name>
    <dbReference type="NCBI Taxonomy" id="2740835"/>
    <lineage>
        <taxon>Eukaryota</taxon>
        <taxon>Metazoa</taxon>
        <taxon>Ecdysozoa</taxon>
        <taxon>Arthropoda</taxon>
        <taxon>Chelicerata</taxon>
        <taxon>Arachnida</taxon>
        <taxon>Araneae</taxon>
        <taxon>Araneomorphae</taxon>
        <taxon>Entelegynae</taxon>
        <taxon>Araneoidea</taxon>
        <taxon>Nephilidae</taxon>
        <taxon>Trichonephila</taxon>
    </lineage>
</organism>
<dbReference type="OrthoDB" id="443524at2759"/>
<dbReference type="AlphaFoldDB" id="A0A8X6F389"/>
<dbReference type="EMBL" id="BMAO01020555">
    <property type="protein sequence ID" value="GFQ68309.1"/>
    <property type="molecule type" value="Genomic_DNA"/>
</dbReference>
<dbReference type="InterPro" id="IPR013584">
    <property type="entry name" value="RAP"/>
</dbReference>
<sequence>MRDFTFAKVYLDRSVVYWEVGAGKNNSGISTLHKHRNKTFEMLRRCIRLTSCGDVLGCLFGVKLHTNAARILYSSFDKDLPNPNLPTPLSKVMKHDTDILLEQLRKSKTIEKTLLLASSHLDVMNAQHVVTSLQNIHDLSRSQESFDSRQLLENLTFQAICSRLMKIMRILDSQDLITVFKVLSTFGVRNNAYVMQATLKMLGAHLNDMNLGQLTFLHFLLSKQKHNPLVDGLRLALPLVLQVQIEQQLDTDNMTQVIECLHLACRSKLKTAVIQKIIATIVEKAKNLSPNNAINVIFSLLSVDAPVDGYKELLNYSFEVISKNLDVIDSKHILPILRYCHTNGYYHSRFFYEVSKKLESENWNLEKTWEIVRIFKKLHFCPESLMDYFTRIICSEAYRFVTSPHYSTLNCVEILTTTGYHPLHLQEVLSLICNSEKKNRILKESSSFLYVKFLSCLAMMGKFPPELSEILDENYLFNVWSLSRKHARNVDFERYLLCLAWSIEVYDQQDNIHFPPTVSKCLRQSVCERHENFTYPLQKFIENGLGGTQFLQSGIFTHDGLLIDHVLAMRSGNYPVSFHHSDSCHSSKVTFVEDINLPPDAKIVAVIVATEDKYLRDPEVIRGFVDIQIRCLKKKKFCPVVINYSNWRNLPDREKIPYLMREIKMAVEEDCTEKKNTFY</sequence>
<reference evidence="2" key="1">
    <citation type="submission" date="2020-07" db="EMBL/GenBank/DDBJ databases">
        <title>Multicomponent nature underlies the extraordinary mechanical properties of spider dragline silk.</title>
        <authorList>
            <person name="Kono N."/>
            <person name="Nakamura H."/>
            <person name="Mori M."/>
            <person name="Yoshida Y."/>
            <person name="Ohtoshi R."/>
            <person name="Malay A.D."/>
            <person name="Moran D.A.P."/>
            <person name="Tomita M."/>
            <person name="Numata K."/>
            <person name="Arakawa K."/>
        </authorList>
    </citation>
    <scope>NUCLEOTIDE SEQUENCE</scope>
</reference>
<comment type="caution">
    <text evidence="2">The sequence shown here is derived from an EMBL/GenBank/DDBJ whole genome shotgun (WGS) entry which is preliminary data.</text>
</comment>
<keyword evidence="3" id="KW-1185">Reference proteome</keyword>
<accession>A0A8X6F389</accession>
<name>A0A8X6F389_TRICU</name>
<dbReference type="Proteomes" id="UP000887116">
    <property type="component" value="Unassembled WGS sequence"/>
</dbReference>
<evidence type="ECO:0000313" key="2">
    <source>
        <dbReference type="EMBL" id="GFQ68309.1"/>
    </source>
</evidence>
<gene>
    <name evidence="2" type="primary">AVEN_148402_1</name>
    <name evidence="2" type="ORF">TNCT_76512</name>
</gene>
<dbReference type="PROSITE" id="PS51286">
    <property type="entry name" value="RAP"/>
    <property type="match status" value="1"/>
</dbReference>
<evidence type="ECO:0000313" key="3">
    <source>
        <dbReference type="Proteomes" id="UP000887116"/>
    </source>
</evidence>
<proteinExistence type="predicted"/>